<dbReference type="OrthoDB" id="9799747at2"/>
<dbReference type="STRING" id="1472767.AOX59_12300"/>
<dbReference type="InterPro" id="IPR036390">
    <property type="entry name" value="WH_DNA-bd_sf"/>
</dbReference>
<dbReference type="InterPro" id="IPR036388">
    <property type="entry name" value="WH-like_DNA-bd_sf"/>
</dbReference>
<dbReference type="Proteomes" id="UP000050331">
    <property type="component" value="Chromosome"/>
</dbReference>
<organism evidence="5 6">
    <name type="scientific">Lentibacillus amyloliquefaciens</name>
    <dbReference type="NCBI Taxonomy" id="1472767"/>
    <lineage>
        <taxon>Bacteria</taxon>
        <taxon>Bacillati</taxon>
        <taxon>Bacillota</taxon>
        <taxon>Bacilli</taxon>
        <taxon>Bacillales</taxon>
        <taxon>Bacillaceae</taxon>
        <taxon>Lentibacillus</taxon>
    </lineage>
</organism>
<dbReference type="Gene3D" id="1.10.10.10">
    <property type="entry name" value="Winged helix-like DNA-binding domain superfamily/Winged helix DNA-binding domain"/>
    <property type="match status" value="1"/>
</dbReference>
<dbReference type="GO" id="GO:0003700">
    <property type="term" value="F:DNA-binding transcription factor activity"/>
    <property type="evidence" value="ECO:0007669"/>
    <property type="project" value="InterPro"/>
</dbReference>
<keyword evidence="1" id="KW-0805">Transcription regulation</keyword>
<dbReference type="PROSITE" id="PS50995">
    <property type="entry name" value="HTH_MARR_2"/>
    <property type="match status" value="1"/>
</dbReference>
<reference evidence="5 6" key="1">
    <citation type="submission" date="2016-01" db="EMBL/GenBank/DDBJ databases">
        <title>Complete genome sequence of strain Lentibacillus amyloliquefaciens LAM0015T isolated from saline sediment.</title>
        <authorList>
            <person name="Wang J.-L."/>
            <person name="He M.-X."/>
        </authorList>
    </citation>
    <scope>NUCLEOTIDE SEQUENCE [LARGE SCALE GENOMIC DNA]</scope>
    <source>
        <strain evidence="5 6">LAM0015</strain>
    </source>
</reference>
<evidence type="ECO:0000313" key="5">
    <source>
        <dbReference type="EMBL" id="ALX49302.1"/>
    </source>
</evidence>
<gene>
    <name evidence="5" type="ORF">AOX59_12300</name>
</gene>
<dbReference type="InterPro" id="IPR000835">
    <property type="entry name" value="HTH_MarR-typ"/>
</dbReference>
<dbReference type="SMART" id="SM00347">
    <property type="entry name" value="HTH_MARR"/>
    <property type="match status" value="1"/>
</dbReference>
<evidence type="ECO:0000313" key="6">
    <source>
        <dbReference type="Proteomes" id="UP000050331"/>
    </source>
</evidence>
<dbReference type="InterPro" id="IPR039422">
    <property type="entry name" value="MarR/SlyA-like"/>
</dbReference>
<dbReference type="CDD" id="cd00090">
    <property type="entry name" value="HTH_ARSR"/>
    <property type="match status" value="1"/>
</dbReference>
<keyword evidence="6" id="KW-1185">Reference proteome</keyword>
<evidence type="ECO:0000256" key="1">
    <source>
        <dbReference type="ARBA" id="ARBA00023015"/>
    </source>
</evidence>
<dbReference type="AlphaFoldDB" id="A0A0U4F6T5"/>
<dbReference type="PRINTS" id="PR00598">
    <property type="entry name" value="HTHMARR"/>
</dbReference>
<dbReference type="Pfam" id="PF01047">
    <property type="entry name" value="MarR"/>
    <property type="match status" value="1"/>
</dbReference>
<keyword evidence="3" id="KW-0804">Transcription</keyword>
<keyword evidence="2" id="KW-0238">DNA-binding</keyword>
<accession>A0A0U4F6T5</accession>
<dbReference type="PANTHER" id="PTHR33164">
    <property type="entry name" value="TRANSCRIPTIONAL REGULATOR, MARR FAMILY"/>
    <property type="match status" value="1"/>
</dbReference>
<proteinExistence type="predicted"/>
<dbReference type="GO" id="GO:0006950">
    <property type="term" value="P:response to stress"/>
    <property type="evidence" value="ECO:0007669"/>
    <property type="project" value="TreeGrafter"/>
</dbReference>
<feature type="domain" description="HTH marR-type" evidence="4">
    <location>
        <begin position="6"/>
        <end position="138"/>
    </location>
</feature>
<dbReference type="SUPFAM" id="SSF46785">
    <property type="entry name" value="Winged helix' DNA-binding domain"/>
    <property type="match status" value="1"/>
</dbReference>
<evidence type="ECO:0000256" key="3">
    <source>
        <dbReference type="ARBA" id="ARBA00023163"/>
    </source>
</evidence>
<dbReference type="InterPro" id="IPR011991">
    <property type="entry name" value="ArsR-like_HTH"/>
</dbReference>
<evidence type="ECO:0000259" key="4">
    <source>
        <dbReference type="PROSITE" id="PS50995"/>
    </source>
</evidence>
<dbReference type="KEGG" id="lao:AOX59_12300"/>
<dbReference type="GO" id="GO:0003677">
    <property type="term" value="F:DNA binding"/>
    <property type="evidence" value="ECO:0007669"/>
    <property type="project" value="UniProtKB-KW"/>
</dbReference>
<dbReference type="PANTHER" id="PTHR33164:SF56">
    <property type="entry name" value="HTH-TYPE TRANSCRIPTIONAL REGULATOR MHQR"/>
    <property type="match status" value="1"/>
</dbReference>
<dbReference type="RefSeq" id="WP_068445962.1">
    <property type="nucleotide sequence ID" value="NZ_CP013862.1"/>
</dbReference>
<evidence type="ECO:0000256" key="2">
    <source>
        <dbReference type="ARBA" id="ARBA00023125"/>
    </source>
</evidence>
<name>A0A0U4F6T5_9BACI</name>
<protein>
    <submittedName>
        <fullName evidence="5">Transcriptional regulator</fullName>
    </submittedName>
</protein>
<sequence>MEENLSLKAFVVLMKASKSVTDHVKKDINRYNMKTTDFAVLEALYHKGSLTVKQISEAVLINSGSMTYVIDKLESKGLTERRACSDDRRVVYIHITEKGTELMDNIFPQHQEAIEEIFQDITDEEKRTVIDIMKQLGKTQTSEKELRNREGDL</sequence>
<dbReference type="EMBL" id="CP013862">
    <property type="protein sequence ID" value="ALX49302.1"/>
    <property type="molecule type" value="Genomic_DNA"/>
</dbReference>